<name>A0ACD1A671_9FIRM</name>
<evidence type="ECO:0000313" key="1">
    <source>
        <dbReference type="EMBL" id="QOX61896.1"/>
    </source>
</evidence>
<accession>A0ACD1A671</accession>
<gene>
    <name evidence="1" type="ORF">FRZ06_00255</name>
</gene>
<reference evidence="1" key="1">
    <citation type="submission" date="2019-08" db="EMBL/GenBank/DDBJ databases">
        <title>Genome sequence of Clostridiales bacterium MT110.</title>
        <authorList>
            <person name="Cao J."/>
        </authorList>
    </citation>
    <scope>NUCLEOTIDE SEQUENCE</scope>
    <source>
        <strain evidence="1">MT110</strain>
    </source>
</reference>
<proteinExistence type="predicted"/>
<protein>
    <submittedName>
        <fullName evidence="1">Aspartate/glutamate racemase family protein</fullName>
    </submittedName>
</protein>
<dbReference type="EMBL" id="CP042469">
    <property type="protein sequence ID" value="QOX61896.1"/>
    <property type="molecule type" value="Genomic_DNA"/>
</dbReference>
<keyword evidence="2" id="KW-1185">Reference proteome</keyword>
<organism evidence="1 2">
    <name type="scientific">Anoxybacterium hadale</name>
    <dbReference type="NCBI Taxonomy" id="3408580"/>
    <lineage>
        <taxon>Bacteria</taxon>
        <taxon>Bacillati</taxon>
        <taxon>Bacillota</taxon>
        <taxon>Clostridia</taxon>
        <taxon>Peptostreptococcales</taxon>
        <taxon>Anaerovoracaceae</taxon>
        <taxon>Anoxybacterium</taxon>
    </lineage>
</organism>
<dbReference type="Proteomes" id="UP000594014">
    <property type="component" value="Chromosome"/>
</dbReference>
<sequence length="258" mass="28787">MNETKHYGYLDQNNDDFVIHTAKEQIMSGIPIGIILLNVGYPIVPGNVANATTFNFPVRYAKLPRVDSPRLHTVDPTIIEDLVEAGLELERDGVRAIICSCGYFGYWQKELVERLHVPVYASSLIQIPFIKAGLKKDQKIGVLCAVERTFGPKLLEACSVYESDAIIVKCMEFEPEFSAIPRDRPYMNNAVARKELVEGAKSLVKEHPEIGAILLECSDMPPYAAAIQNELNLPVYDFTTMINMVCSSVLKKPVGGYY</sequence>
<evidence type="ECO:0000313" key="2">
    <source>
        <dbReference type="Proteomes" id="UP000594014"/>
    </source>
</evidence>